<dbReference type="Gene3D" id="3.20.20.450">
    <property type="entry name" value="EAL domain"/>
    <property type="match status" value="1"/>
</dbReference>
<dbReference type="CDD" id="cd01948">
    <property type="entry name" value="EAL"/>
    <property type="match status" value="1"/>
</dbReference>
<dbReference type="InterPro" id="IPR001633">
    <property type="entry name" value="EAL_dom"/>
</dbReference>
<dbReference type="SUPFAM" id="SSF141868">
    <property type="entry name" value="EAL domain-like"/>
    <property type="match status" value="1"/>
</dbReference>
<gene>
    <name evidence="2" type="ORF">HW932_16805</name>
</gene>
<evidence type="ECO:0000259" key="1">
    <source>
        <dbReference type="PROSITE" id="PS50883"/>
    </source>
</evidence>
<dbReference type="Proteomes" id="UP000592294">
    <property type="component" value="Unassembled WGS sequence"/>
</dbReference>
<comment type="caution">
    <text evidence="2">The sequence shown here is derived from an EMBL/GenBank/DDBJ whole genome shotgun (WGS) entry which is preliminary data.</text>
</comment>
<keyword evidence="3" id="KW-1185">Reference proteome</keyword>
<dbReference type="InterPro" id="IPR050706">
    <property type="entry name" value="Cyclic-di-GMP_PDE-like"/>
</dbReference>
<dbReference type="GO" id="GO:0071111">
    <property type="term" value="F:cyclic-guanylate-specific phosphodiesterase activity"/>
    <property type="evidence" value="ECO:0007669"/>
    <property type="project" value="InterPro"/>
</dbReference>
<dbReference type="PANTHER" id="PTHR33121">
    <property type="entry name" value="CYCLIC DI-GMP PHOSPHODIESTERASE PDEF"/>
    <property type="match status" value="1"/>
</dbReference>
<dbReference type="PROSITE" id="PS50883">
    <property type="entry name" value="EAL"/>
    <property type="match status" value="1"/>
</dbReference>
<proteinExistence type="predicted"/>
<protein>
    <submittedName>
        <fullName evidence="2">EAL domain-containing protein</fullName>
    </submittedName>
</protein>
<sequence>MKKVKKILCIHPEPAELRISALLNRKGLAVDLTEVDTPASIETSLQHPGWWDLILCDEQAFTDLDVASRLAEQSDRLDASLILVKSSGSRLAPARGFTLGAADVVVRDDLDHLLMVCERELGVCRVRKQWRNLRHTVLPLDSETRRPVMLATISDLSSRLQNEGPVDDPDLEPLDAARIKSLIEGGGLVLEYQPIVSFRADQEHRNMFETLVRLRDEHGRILLPAAFLPLAAEAGWMGKIDLWIVSQSLVLLQRMQAVGTRDMTLFLNLANQTLQAPRIVEAIGAAIAKADPLPGSIVFEVRRSAFDEAADGLEHLLTLISKGRHGLLVEDLRLDDTPFIETHHATLTHVKLSHGIMHGLVDGLASQTALDGFVRTAHKQGVRVIALAVDGDELMPMLHAAGVDAIQGNFMSLPHQGLMYPSITMVDSNNRLL</sequence>
<dbReference type="RefSeq" id="WP_176977648.1">
    <property type="nucleotide sequence ID" value="NZ_JABZEO010000013.1"/>
</dbReference>
<accession>A0A850RPV3</accession>
<dbReference type="InterPro" id="IPR035919">
    <property type="entry name" value="EAL_sf"/>
</dbReference>
<name>A0A850RPV3_9GAMM</name>
<reference evidence="2 3" key="1">
    <citation type="submission" date="2020-06" db="EMBL/GenBank/DDBJ databases">
        <title>Whole-genome sequence of Allochromatium humboldtianum DSM 21881, type strain.</title>
        <authorList>
            <person name="Kyndt J.A."/>
            <person name="Meyer T.E."/>
        </authorList>
    </citation>
    <scope>NUCLEOTIDE SEQUENCE [LARGE SCALE GENOMIC DNA]</scope>
    <source>
        <strain evidence="2 3">DSM 21881</strain>
    </source>
</reference>
<dbReference type="PANTHER" id="PTHR33121:SF79">
    <property type="entry name" value="CYCLIC DI-GMP PHOSPHODIESTERASE PDED-RELATED"/>
    <property type="match status" value="1"/>
</dbReference>
<dbReference type="EMBL" id="JABZEO010000013">
    <property type="protein sequence ID" value="NVZ10923.1"/>
    <property type="molecule type" value="Genomic_DNA"/>
</dbReference>
<evidence type="ECO:0000313" key="3">
    <source>
        <dbReference type="Proteomes" id="UP000592294"/>
    </source>
</evidence>
<feature type="domain" description="EAL" evidence="1">
    <location>
        <begin position="172"/>
        <end position="428"/>
    </location>
</feature>
<dbReference type="AlphaFoldDB" id="A0A850RPV3"/>
<dbReference type="SMART" id="SM00052">
    <property type="entry name" value="EAL"/>
    <property type="match status" value="1"/>
</dbReference>
<organism evidence="2 3">
    <name type="scientific">Allochromatium humboldtianum</name>
    <dbReference type="NCBI Taxonomy" id="504901"/>
    <lineage>
        <taxon>Bacteria</taxon>
        <taxon>Pseudomonadati</taxon>
        <taxon>Pseudomonadota</taxon>
        <taxon>Gammaproteobacteria</taxon>
        <taxon>Chromatiales</taxon>
        <taxon>Chromatiaceae</taxon>
        <taxon>Allochromatium</taxon>
    </lineage>
</organism>
<evidence type="ECO:0000313" key="2">
    <source>
        <dbReference type="EMBL" id="NVZ10923.1"/>
    </source>
</evidence>
<dbReference type="Pfam" id="PF00563">
    <property type="entry name" value="EAL"/>
    <property type="match status" value="1"/>
</dbReference>